<evidence type="ECO:0000256" key="2">
    <source>
        <dbReference type="ARBA" id="ARBA00022617"/>
    </source>
</evidence>
<gene>
    <name evidence="11" type="primary">LPO</name>
</gene>
<evidence type="ECO:0000256" key="5">
    <source>
        <dbReference type="ARBA" id="ARBA00023002"/>
    </source>
</evidence>
<feature type="signal peptide" evidence="10">
    <location>
        <begin position="1"/>
        <end position="23"/>
    </location>
</feature>
<keyword evidence="6 9" id="KW-0408">Iron</keyword>
<dbReference type="GO" id="GO:0006979">
    <property type="term" value="P:response to oxidative stress"/>
    <property type="evidence" value="ECO:0007669"/>
    <property type="project" value="InterPro"/>
</dbReference>
<dbReference type="GO" id="GO:0005615">
    <property type="term" value="C:extracellular space"/>
    <property type="evidence" value="ECO:0000318"/>
    <property type="project" value="GO_Central"/>
</dbReference>
<keyword evidence="2 9" id="KW-0349">Heme</keyword>
<evidence type="ECO:0000256" key="3">
    <source>
        <dbReference type="ARBA" id="ARBA00022723"/>
    </source>
</evidence>
<dbReference type="OrthoDB" id="823504at2759"/>
<dbReference type="CDD" id="cd09824">
    <property type="entry name" value="myeloperoxidase_like"/>
    <property type="match status" value="1"/>
</dbReference>
<dbReference type="GlyGen" id="A0A8V1AP72">
    <property type="glycosylation" value="1 site"/>
</dbReference>
<dbReference type="Proteomes" id="UP000000539">
    <property type="component" value="Chromosome 19"/>
</dbReference>
<dbReference type="PANTHER" id="PTHR11475">
    <property type="entry name" value="OXIDASE/PEROXIDASE"/>
    <property type="match status" value="1"/>
</dbReference>
<keyword evidence="4 10" id="KW-0732">Signal</keyword>
<dbReference type="PRINTS" id="PR00457">
    <property type="entry name" value="ANPEROXIDASE"/>
</dbReference>
<organism evidence="11 12">
    <name type="scientific">Gallus gallus</name>
    <name type="common">Chicken</name>
    <dbReference type="NCBI Taxonomy" id="9031"/>
    <lineage>
        <taxon>Eukaryota</taxon>
        <taxon>Metazoa</taxon>
        <taxon>Chordata</taxon>
        <taxon>Craniata</taxon>
        <taxon>Vertebrata</taxon>
        <taxon>Euteleostomi</taxon>
        <taxon>Archelosauria</taxon>
        <taxon>Archosauria</taxon>
        <taxon>Dinosauria</taxon>
        <taxon>Saurischia</taxon>
        <taxon>Theropoda</taxon>
        <taxon>Coelurosauria</taxon>
        <taxon>Aves</taxon>
        <taxon>Neognathae</taxon>
        <taxon>Galloanserae</taxon>
        <taxon>Galliformes</taxon>
        <taxon>Phasianidae</taxon>
        <taxon>Phasianinae</taxon>
        <taxon>Gallus</taxon>
    </lineage>
</organism>
<reference evidence="11" key="1">
    <citation type="submission" date="2020-11" db="EMBL/GenBank/DDBJ databases">
        <title>Gallus gallus (Chicken) genome, bGalGal1, GRCg7b, maternal haplotype autosomes + Z &amp; W.</title>
        <authorList>
            <person name="Warren W."/>
            <person name="Formenti G."/>
            <person name="Fedrigo O."/>
            <person name="Haase B."/>
            <person name="Mountcastle J."/>
            <person name="Balacco J."/>
            <person name="Tracey A."/>
            <person name="Schneider V."/>
            <person name="Okimoto R."/>
            <person name="Cheng H."/>
            <person name="Hawken R."/>
            <person name="Howe K."/>
            <person name="Jarvis E.D."/>
        </authorList>
    </citation>
    <scope>NUCLEOTIDE SEQUENCE [LARGE SCALE GENOMIC DNA]</scope>
    <source>
        <strain evidence="11">Broiler</strain>
    </source>
</reference>
<keyword evidence="5" id="KW-0560">Oxidoreductase</keyword>
<feature type="chain" id="PRO_5036479953" evidence="10">
    <location>
        <begin position="24"/>
        <end position="790"/>
    </location>
</feature>
<evidence type="ECO:0000256" key="4">
    <source>
        <dbReference type="ARBA" id="ARBA00022729"/>
    </source>
</evidence>
<dbReference type="GeneTree" id="ENSGT00940000160488"/>
<protein>
    <submittedName>
        <fullName evidence="11">Lactoperoxidase</fullName>
    </submittedName>
</protein>
<dbReference type="SUPFAM" id="SSF48113">
    <property type="entry name" value="Heme-dependent peroxidases"/>
    <property type="match status" value="1"/>
</dbReference>
<dbReference type="FunFam" id="1.10.640.10:FF:000001">
    <property type="entry name" value="Peroxidasin homolog"/>
    <property type="match status" value="1"/>
</dbReference>
<evidence type="ECO:0000256" key="8">
    <source>
        <dbReference type="ARBA" id="ARBA00061342"/>
    </source>
</evidence>
<keyword evidence="7" id="KW-1015">Disulfide bond</keyword>
<accession>A0A8V1AP72</accession>
<dbReference type="InterPro" id="IPR037120">
    <property type="entry name" value="Haem_peroxidase_sf_animal"/>
</dbReference>
<dbReference type="InterPro" id="IPR019791">
    <property type="entry name" value="Haem_peroxidase_animal"/>
</dbReference>
<dbReference type="GO" id="GO:0042742">
    <property type="term" value="P:defense response to bacterium"/>
    <property type="evidence" value="ECO:0000318"/>
    <property type="project" value="GO_Central"/>
</dbReference>
<dbReference type="PANTHER" id="PTHR11475:SF135">
    <property type="entry name" value="EOSINOPHIL PEROXIDASE"/>
    <property type="match status" value="1"/>
</dbReference>
<dbReference type="GO" id="GO:0046872">
    <property type="term" value="F:metal ion binding"/>
    <property type="evidence" value="ECO:0007669"/>
    <property type="project" value="UniProtKB-KW"/>
</dbReference>
<dbReference type="GO" id="GO:0004601">
    <property type="term" value="F:peroxidase activity"/>
    <property type="evidence" value="ECO:0000318"/>
    <property type="project" value="GO_Central"/>
</dbReference>
<keyword evidence="12" id="KW-1185">Reference proteome</keyword>
<evidence type="ECO:0000313" key="11">
    <source>
        <dbReference type="Ensembl" id="ENSGALP00010044142.1"/>
    </source>
</evidence>
<comment type="similarity">
    <text evidence="8">Belongs to the peroxidase family. XPO subfamily.</text>
</comment>
<sequence>MTFMCTNITAIFWLSVSFQGSRSAIVCMLYIYICAGGPVLAHQSIPSDASENPCTSTYSELKMMLCFPLGIKLRIALLGSLVTSCLVGASDSSLNKGSEVLSDSFILKSISEAKQQVDAAYLRARKHLQQKLREEFPSPVDFLRHLKDPVGRTRSAVRAADYLETTLKLLKRKLQQSGRMRFNITDLLDRKQKEMISKETGCDYQIRSIKCPEDDTYRTITGECNNRKEPHLGVSNHAFARWLPAAYEDGVSVPRGASEGKLYNAFPLPLVRKVSNEIAHTANENITQDQELSLFFMQWGQWVNHDIDLAPSSGMGANPELHCDADCTFRSPCFPIKFPPDDPRMLRSNSCMPFIQSASVCNPRTFTREQINAVTSFIDASMVYGSEESVAKSLRNQTNQLGLMAVNQNFTDAGLELLPFENKTKSVCVLTNKSTNIPCFRAGDKRVTENLGLSALHTVFLREHNRLVTKLGKLNPHWDGEKLYQESRNIIAAMTQIITYRDYLPLLLAEETSKWIPLYSGYHETVDPTVSNVFSLAFRFGHTSVQPFVSRLDDSFQPMGSLPHVPLHLTFCASWRIIMEGGIDPLIRGMVVDHAKLMKQNQMLIEELQNHLFEQTEIMGLDLAALNLQRGRDHGLPGYNAWRRFCGLSQPQTVDELSEVLGNTELTKKLMDLYGTPDNIDLWIGAIAEPLIPRGRVGPLLACIIGTQFRNLRDGDRFWWENPGVFTPQQLEELTKISMSRVICDNTCIKKLPRDMFRASSPENFVDCHEIDMLDLSAWKDEPERGSKGT</sequence>
<keyword evidence="3 9" id="KW-0479">Metal-binding</keyword>
<dbReference type="InterPro" id="IPR010255">
    <property type="entry name" value="Haem_peroxidase_sf"/>
</dbReference>
<dbReference type="PROSITE" id="PS50292">
    <property type="entry name" value="PEROXIDASE_3"/>
    <property type="match status" value="1"/>
</dbReference>
<dbReference type="AlphaFoldDB" id="A0A8V1AP72"/>
<evidence type="ECO:0000256" key="10">
    <source>
        <dbReference type="SAM" id="SignalP"/>
    </source>
</evidence>
<comment type="cofactor">
    <cofactor evidence="1">
        <name>heme b</name>
        <dbReference type="ChEBI" id="CHEBI:60344"/>
    </cofactor>
</comment>
<keyword evidence="13" id="KW-1267">Proteomics identification</keyword>
<evidence type="ECO:0000256" key="7">
    <source>
        <dbReference type="ARBA" id="ARBA00023157"/>
    </source>
</evidence>
<evidence type="ECO:0000313" key="12">
    <source>
        <dbReference type="Proteomes" id="UP000000539"/>
    </source>
</evidence>
<dbReference type="Gene3D" id="1.10.640.10">
    <property type="entry name" value="Haem peroxidase domain superfamily, animal type"/>
    <property type="match status" value="1"/>
</dbReference>
<dbReference type="Pfam" id="PF03098">
    <property type="entry name" value="An_peroxidase"/>
    <property type="match status" value="1"/>
</dbReference>
<evidence type="ECO:0000256" key="6">
    <source>
        <dbReference type="ARBA" id="ARBA00023004"/>
    </source>
</evidence>
<evidence type="ECO:0007829" key="13">
    <source>
        <dbReference type="PeptideAtlas" id="A0A8V1AP72"/>
    </source>
</evidence>
<reference evidence="11" key="3">
    <citation type="submission" date="2025-09" db="UniProtKB">
        <authorList>
            <consortium name="Ensembl"/>
        </authorList>
    </citation>
    <scope>IDENTIFICATION</scope>
    <source>
        <strain evidence="11">broiler</strain>
    </source>
</reference>
<reference evidence="11" key="2">
    <citation type="submission" date="2025-08" db="UniProtKB">
        <authorList>
            <consortium name="Ensembl"/>
        </authorList>
    </citation>
    <scope>IDENTIFICATION</scope>
    <source>
        <strain evidence="11">broiler</strain>
    </source>
</reference>
<name>A0A8V1AP72_CHICK</name>
<feature type="binding site" description="axial binding residue" evidence="9">
    <location>
        <position position="542"/>
    </location>
    <ligand>
        <name>heme b</name>
        <dbReference type="ChEBI" id="CHEBI:60344"/>
    </ligand>
    <ligandPart>
        <name>Fe</name>
        <dbReference type="ChEBI" id="CHEBI:18248"/>
    </ligandPart>
</feature>
<evidence type="ECO:0000256" key="1">
    <source>
        <dbReference type="ARBA" id="ARBA00001970"/>
    </source>
</evidence>
<evidence type="ECO:0000256" key="9">
    <source>
        <dbReference type="PIRSR" id="PIRSR619791-2"/>
    </source>
</evidence>
<dbReference type="GO" id="GO:0020037">
    <property type="term" value="F:heme binding"/>
    <property type="evidence" value="ECO:0007669"/>
    <property type="project" value="InterPro"/>
</dbReference>
<dbReference type="Ensembl" id="ENSGALT00010071452.1">
    <property type="protein sequence ID" value="ENSGALP00010044142.1"/>
    <property type="gene ID" value="ENSGALG00010029565.1"/>
</dbReference>
<proteinExistence type="evidence at protein level"/>
<dbReference type="FunCoup" id="A0A8V1AP72">
    <property type="interactions" value="27"/>
</dbReference>